<gene>
    <name evidence="6" type="ORF">BSTOLATCC_MIC12978</name>
</gene>
<dbReference type="InterPro" id="IPR017884">
    <property type="entry name" value="SANT_dom"/>
</dbReference>
<feature type="domain" description="SANT" evidence="5">
    <location>
        <begin position="224"/>
        <end position="264"/>
    </location>
</feature>
<reference evidence="6" key="1">
    <citation type="submission" date="2021-09" db="EMBL/GenBank/DDBJ databases">
        <authorList>
            <consortium name="AG Swart"/>
            <person name="Singh M."/>
            <person name="Singh A."/>
            <person name="Seah K."/>
            <person name="Emmerich C."/>
        </authorList>
    </citation>
    <scope>NUCLEOTIDE SEQUENCE</scope>
    <source>
        <strain evidence="6">ATCC30299</strain>
    </source>
</reference>
<evidence type="ECO:0008006" key="8">
    <source>
        <dbReference type="Google" id="ProtNLM"/>
    </source>
</evidence>
<proteinExistence type="predicted"/>
<sequence>MAELTLTLKKEEDGYSIVSDLSLQSQFPFLSPQSTLPPATIPSCAAWFDPLSIHQIEIDSMKEFFNGKYPSKTPQVYLTYRNYIIKLYRDKPTGYLSATHCRRVLTGDAPAIIRLHAFLEHWGLINFFAPKPYPEASKDLAWPGHISYPKKRLFELGRPYCEFCGNICGVVWFKNMDFCLCSDCYEQGNFPSELNQENFQKEDLLSHYNYAALGKGADWDQESFIKLLRALEKHNEDWDAISEEVGKEKSECIKKYLEIPVRDLMEMENQRQCDYNFPATQKLVDIQQNIDIEKAIERAKEIKIQEDVQIDNVLNKMIKLQCDKLELKAKLIKDVQDLMKLQSISYRLRLQSLVNSQVALSLSKE</sequence>
<name>A0AAU9J3F9_9CILI</name>
<dbReference type="CDD" id="cd00167">
    <property type="entry name" value="SANT"/>
    <property type="match status" value="1"/>
</dbReference>
<accession>A0AAU9J3F9</accession>
<dbReference type="Pfam" id="PF04433">
    <property type="entry name" value="SWIRM"/>
    <property type="match status" value="1"/>
</dbReference>
<evidence type="ECO:0000256" key="2">
    <source>
        <dbReference type="ARBA" id="ARBA00023163"/>
    </source>
</evidence>
<dbReference type="SMART" id="SM00717">
    <property type="entry name" value="SANT"/>
    <property type="match status" value="1"/>
</dbReference>
<dbReference type="SUPFAM" id="SSF46689">
    <property type="entry name" value="Homeodomain-like"/>
    <property type="match status" value="2"/>
</dbReference>
<protein>
    <recommendedName>
        <fullName evidence="8">SWIRM domain-containing protein</fullName>
    </recommendedName>
</protein>
<keyword evidence="2" id="KW-0804">Transcription</keyword>
<keyword evidence="3" id="KW-0539">Nucleus</keyword>
<keyword evidence="7" id="KW-1185">Reference proteome</keyword>
<evidence type="ECO:0000259" key="4">
    <source>
        <dbReference type="PROSITE" id="PS50934"/>
    </source>
</evidence>
<dbReference type="InterPro" id="IPR036388">
    <property type="entry name" value="WH-like_DNA-bd_sf"/>
</dbReference>
<dbReference type="InterPro" id="IPR007526">
    <property type="entry name" value="SWIRM"/>
</dbReference>
<evidence type="ECO:0000256" key="3">
    <source>
        <dbReference type="ARBA" id="ARBA00023242"/>
    </source>
</evidence>
<dbReference type="AlphaFoldDB" id="A0AAU9J3F9"/>
<dbReference type="GO" id="GO:0005634">
    <property type="term" value="C:nucleus"/>
    <property type="evidence" value="ECO:0007669"/>
    <property type="project" value="UniProtKB-ARBA"/>
</dbReference>
<dbReference type="PROSITE" id="PS50934">
    <property type="entry name" value="SWIRM"/>
    <property type="match status" value="1"/>
</dbReference>
<dbReference type="Proteomes" id="UP001162131">
    <property type="component" value="Unassembled WGS sequence"/>
</dbReference>
<dbReference type="InterPro" id="IPR001005">
    <property type="entry name" value="SANT/Myb"/>
</dbReference>
<organism evidence="6 7">
    <name type="scientific">Blepharisma stoltei</name>
    <dbReference type="NCBI Taxonomy" id="1481888"/>
    <lineage>
        <taxon>Eukaryota</taxon>
        <taxon>Sar</taxon>
        <taxon>Alveolata</taxon>
        <taxon>Ciliophora</taxon>
        <taxon>Postciliodesmatophora</taxon>
        <taxon>Heterotrichea</taxon>
        <taxon>Heterotrichida</taxon>
        <taxon>Blepharismidae</taxon>
        <taxon>Blepharisma</taxon>
    </lineage>
</organism>
<evidence type="ECO:0000313" key="6">
    <source>
        <dbReference type="EMBL" id="CAG9315204.1"/>
    </source>
</evidence>
<dbReference type="Gene3D" id="1.10.10.10">
    <property type="entry name" value="Winged helix-like DNA-binding domain superfamily/Winged helix DNA-binding domain"/>
    <property type="match status" value="1"/>
</dbReference>
<dbReference type="EMBL" id="CAJZBQ010000013">
    <property type="protein sequence ID" value="CAG9315204.1"/>
    <property type="molecule type" value="Genomic_DNA"/>
</dbReference>
<dbReference type="InterPro" id="IPR009057">
    <property type="entry name" value="Homeodomain-like_sf"/>
</dbReference>
<evidence type="ECO:0000256" key="1">
    <source>
        <dbReference type="ARBA" id="ARBA00023015"/>
    </source>
</evidence>
<feature type="domain" description="SWIRM" evidence="4">
    <location>
        <begin position="39"/>
        <end position="136"/>
    </location>
</feature>
<dbReference type="FunFam" id="1.10.10.10:FF:000020">
    <property type="entry name" value="SWI/SNF complex subunit SMARCC2 isoform c"/>
    <property type="match status" value="1"/>
</dbReference>
<keyword evidence="1" id="KW-0805">Transcription regulation</keyword>
<evidence type="ECO:0000259" key="5">
    <source>
        <dbReference type="PROSITE" id="PS51293"/>
    </source>
</evidence>
<dbReference type="PROSITE" id="PS51293">
    <property type="entry name" value="SANT"/>
    <property type="match status" value="1"/>
</dbReference>
<comment type="caution">
    <text evidence="6">The sequence shown here is derived from an EMBL/GenBank/DDBJ whole genome shotgun (WGS) entry which is preliminary data.</text>
</comment>
<dbReference type="Gene3D" id="1.10.10.60">
    <property type="entry name" value="Homeodomain-like"/>
    <property type="match status" value="1"/>
</dbReference>
<evidence type="ECO:0000313" key="7">
    <source>
        <dbReference type="Proteomes" id="UP001162131"/>
    </source>
</evidence>